<dbReference type="PROSITE" id="PS00615">
    <property type="entry name" value="C_TYPE_LECTIN_1"/>
    <property type="match status" value="1"/>
</dbReference>
<dbReference type="Gene3D" id="3.10.100.10">
    <property type="entry name" value="Mannose-Binding Protein A, subunit A"/>
    <property type="match status" value="2"/>
</dbReference>
<organism evidence="4 5">
    <name type="scientific">Desmophyllum pertusum</name>
    <dbReference type="NCBI Taxonomy" id="174260"/>
    <lineage>
        <taxon>Eukaryota</taxon>
        <taxon>Metazoa</taxon>
        <taxon>Cnidaria</taxon>
        <taxon>Anthozoa</taxon>
        <taxon>Hexacorallia</taxon>
        <taxon>Scleractinia</taxon>
        <taxon>Caryophylliina</taxon>
        <taxon>Caryophylliidae</taxon>
        <taxon>Desmophyllum</taxon>
    </lineage>
</organism>
<keyword evidence="2" id="KW-0732">Signal</keyword>
<reference evidence="4" key="1">
    <citation type="submission" date="2023-01" db="EMBL/GenBank/DDBJ databases">
        <title>Genome assembly of the deep-sea coral Lophelia pertusa.</title>
        <authorList>
            <person name="Herrera S."/>
            <person name="Cordes E."/>
        </authorList>
    </citation>
    <scope>NUCLEOTIDE SEQUENCE</scope>
    <source>
        <strain evidence="4">USNM1676648</strain>
        <tissue evidence="4">Polyp</tissue>
    </source>
</reference>
<protein>
    <submittedName>
        <fullName evidence="4">Chromatin-modulating protein mrc1</fullName>
    </submittedName>
</protein>
<dbReference type="EMBL" id="MU827304">
    <property type="protein sequence ID" value="KAJ7365219.1"/>
    <property type="molecule type" value="Genomic_DNA"/>
</dbReference>
<feature type="domain" description="C-type lectin" evidence="3">
    <location>
        <begin position="216"/>
        <end position="333"/>
    </location>
</feature>
<feature type="chain" id="PRO_5040871459" evidence="2">
    <location>
        <begin position="16"/>
        <end position="447"/>
    </location>
</feature>
<dbReference type="Pfam" id="PF00059">
    <property type="entry name" value="Lectin_C"/>
    <property type="match status" value="2"/>
</dbReference>
<evidence type="ECO:0000256" key="2">
    <source>
        <dbReference type="SAM" id="SignalP"/>
    </source>
</evidence>
<dbReference type="InterPro" id="IPR001304">
    <property type="entry name" value="C-type_lectin-like"/>
</dbReference>
<comment type="caution">
    <text evidence="4">The sequence shown here is derived from an EMBL/GenBank/DDBJ whole genome shotgun (WGS) entry which is preliminary data.</text>
</comment>
<dbReference type="AlphaFoldDB" id="A0A9X0CP48"/>
<gene>
    <name evidence="4" type="primary">MRC1_7</name>
    <name evidence="4" type="ORF">OS493_007871</name>
</gene>
<dbReference type="CDD" id="cd00037">
    <property type="entry name" value="CLECT"/>
    <property type="match status" value="1"/>
</dbReference>
<sequence>MKLLLFLLVVWLSHAASKKVCPNGWYRFHDSCYKFVARSLVVQGLDWMNARNVCRSYDGDLVSVANKDESDFLIKHADAHHDEYFWIGLNDRSHENKFVWSDGTPFSSSVFNNWGRGEPNNHLGEHCANLQNDVWNDVICTNKLGYICERQKGKPKPALVPTLSPPMTSDKFFFQLRKHSSQSFPCVHFNHCSVTLNIAGDNSAQESLCPTGWDSYGASCYKFGSQLKTWSDALRACEYEGGYLVKINDAKEQHFITYKQIRERYPRWIGLHDLWSRNTSEGYFRWVYDHTLAIYTNWGNGEPNDYGQGEDCVAVWGGNVLAGQWNDDNCNTRNKKYICERAADWKAEGCYKDRIMKKNKIFKMSSRFASFSMTAASVNQCKAEAERLGLDVFGVARENGNTLCLTTPGGKPLKCGNYGKVDARGCRANSLGLGAGMRKRYNFVYTR</sequence>
<feature type="domain" description="C-type lectin" evidence="3">
    <location>
        <begin position="28"/>
        <end position="149"/>
    </location>
</feature>
<dbReference type="OrthoDB" id="5988960at2759"/>
<evidence type="ECO:0000259" key="3">
    <source>
        <dbReference type="PROSITE" id="PS50041"/>
    </source>
</evidence>
<keyword evidence="1" id="KW-1015">Disulfide bond</keyword>
<evidence type="ECO:0000313" key="4">
    <source>
        <dbReference type="EMBL" id="KAJ7365219.1"/>
    </source>
</evidence>
<dbReference type="Proteomes" id="UP001163046">
    <property type="component" value="Unassembled WGS sequence"/>
</dbReference>
<dbReference type="SMART" id="SM00034">
    <property type="entry name" value="CLECT"/>
    <property type="match status" value="2"/>
</dbReference>
<evidence type="ECO:0000256" key="1">
    <source>
        <dbReference type="ARBA" id="ARBA00023157"/>
    </source>
</evidence>
<feature type="signal peptide" evidence="2">
    <location>
        <begin position="1"/>
        <end position="15"/>
    </location>
</feature>
<keyword evidence="5" id="KW-1185">Reference proteome</keyword>
<dbReference type="PROSITE" id="PS50041">
    <property type="entry name" value="C_TYPE_LECTIN_2"/>
    <property type="match status" value="2"/>
</dbReference>
<dbReference type="InterPro" id="IPR016186">
    <property type="entry name" value="C-type_lectin-like/link_sf"/>
</dbReference>
<dbReference type="InterPro" id="IPR050111">
    <property type="entry name" value="C-type_lectin/snaclec_domain"/>
</dbReference>
<dbReference type="InterPro" id="IPR016187">
    <property type="entry name" value="CTDL_fold"/>
</dbReference>
<dbReference type="InterPro" id="IPR018378">
    <property type="entry name" value="C-type_lectin_CS"/>
</dbReference>
<proteinExistence type="predicted"/>
<dbReference type="SUPFAM" id="SSF56436">
    <property type="entry name" value="C-type lectin-like"/>
    <property type="match status" value="2"/>
</dbReference>
<accession>A0A9X0CP48</accession>
<name>A0A9X0CP48_9CNID</name>
<dbReference type="PANTHER" id="PTHR22803">
    <property type="entry name" value="MANNOSE, PHOSPHOLIPASE, LECTIN RECEPTOR RELATED"/>
    <property type="match status" value="1"/>
</dbReference>
<evidence type="ECO:0000313" key="5">
    <source>
        <dbReference type="Proteomes" id="UP001163046"/>
    </source>
</evidence>